<dbReference type="InterPro" id="IPR013088">
    <property type="entry name" value="Znf_NHR/GATA"/>
</dbReference>
<dbReference type="PROSITE" id="PS51916">
    <property type="entry name" value="DEUBAD"/>
    <property type="match status" value="1"/>
</dbReference>
<proteinExistence type="predicted"/>
<name>W1P2B3_AMBTC</name>
<evidence type="ECO:0000259" key="5">
    <source>
        <dbReference type="PROSITE" id="PS51916"/>
    </source>
</evidence>
<dbReference type="PROSITE" id="PS50114">
    <property type="entry name" value="GATA_ZN_FINGER_2"/>
    <property type="match status" value="1"/>
</dbReference>
<dbReference type="STRING" id="13333.W1P2B3"/>
<sequence length="525" mass="58878">MGKQGPCYHCGVTSTPLWRNGPPDKPVLCNACGSRWRTKGTLTNYTPLHSRGEAIESDVSNFPKVKNPSLKLKEDKLHKRKQNDIIEEAKGEEAGFALYRRGLEEDTSTRSSSGSAISYSESCVQFASTDAKDIRGSAQSNAWDSLIPSRKRTCVNRQKPSSVEKLTKELYCILHEQELSYLSGTSEEDLLFETTTPMVSVEIGHGGVLIRPPNSLAQEEESEASSLLTESKAHFLNDDCSRSTSHHVNIPSKGCNFSEVGDGIVKTNIGEPIQEDSQRNKTSDDECDILWSSNSPLISIDLKDVINFEEFTRHLVHEEKLTSYLTSVDTNQLPESLKRMFDSHQFQETLSSFQQLLSEGIFDNSFSGENIWEFKILKKLVLNDMVKARWVEQYKLHKVPKGKQIRREKGVPSAFRFPDCHDAVELKTNHDGPCRQKFPKPKSLMKLPKRLPRNGSITLPSIKSQPANSNDISDKASCYNKEQTPNYGHCFSPKSLFATSSPDRNSMLDAMHGLVDDPELMLGFP</sequence>
<protein>
    <submittedName>
        <fullName evidence="6">Uncharacterized protein</fullName>
    </submittedName>
</protein>
<dbReference type="CDD" id="cd00202">
    <property type="entry name" value="ZnF_GATA"/>
    <property type="match status" value="1"/>
</dbReference>
<feature type="domain" description="GATA-type" evidence="4">
    <location>
        <begin position="7"/>
        <end position="40"/>
    </location>
</feature>
<comment type="subcellular location">
    <subcellularLocation>
        <location evidence="1">Nucleus</location>
    </subcellularLocation>
</comment>
<dbReference type="Gene3D" id="3.30.50.10">
    <property type="entry name" value="Erythroid Transcription Factor GATA-1, subunit A"/>
    <property type="match status" value="1"/>
</dbReference>
<accession>W1P2B3</accession>
<keyword evidence="3" id="KW-0862">Zinc</keyword>
<dbReference type="InterPro" id="IPR000679">
    <property type="entry name" value="Znf_GATA"/>
</dbReference>
<dbReference type="eggNOG" id="KOG1601">
    <property type="taxonomic scope" value="Eukaryota"/>
</dbReference>
<keyword evidence="7" id="KW-1185">Reference proteome</keyword>
<dbReference type="PANTHER" id="PTHR46855:SF1">
    <property type="entry name" value="GATA TRANSCRIPTION FACTOR 26"/>
    <property type="match status" value="1"/>
</dbReference>
<gene>
    <name evidence="6" type="ORF">AMTR_s00002p00191340</name>
</gene>
<dbReference type="InterPro" id="IPR038108">
    <property type="entry name" value="RPN13_DEUBAD_sf"/>
</dbReference>
<dbReference type="InterPro" id="IPR044867">
    <property type="entry name" value="DEUBAD_dom"/>
</dbReference>
<dbReference type="EMBL" id="KI394767">
    <property type="protein sequence ID" value="ERN01095.1"/>
    <property type="molecule type" value="Genomic_DNA"/>
</dbReference>
<evidence type="ECO:0000259" key="4">
    <source>
        <dbReference type="PROSITE" id="PS50114"/>
    </source>
</evidence>
<dbReference type="GO" id="GO:0008270">
    <property type="term" value="F:zinc ion binding"/>
    <property type="evidence" value="ECO:0007669"/>
    <property type="project" value="UniProtKB-KW"/>
</dbReference>
<dbReference type="GO" id="GO:0006355">
    <property type="term" value="P:regulation of DNA-templated transcription"/>
    <property type="evidence" value="ECO:0007669"/>
    <property type="project" value="InterPro"/>
</dbReference>
<evidence type="ECO:0000256" key="2">
    <source>
        <dbReference type="ARBA" id="ARBA00023242"/>
    </source>
</evidence>
<keyword evidence="3" id="KW-0479">Metal-binding</keyword>
<dbReference type="KEGG" id="atr:18429171"/>
<dbReference type="Gramene" id="ERN01095">
    <property type="protein sequence ID" value="ERN01095"/>
    <property type="gene ID" value="AMTR_s00002p00191340"/>
</dbReference>
<evidence type="ECO:0000313" key="7">
    <source>
        <dbReference type="Proteomes" id="UP000017836"/>
    </source>
</evidence>
<organism evidence="6 7">
    <name type="scientific">Amborella trichopoda</name>
    <dbReference type="NCBI Taxonomy" id="13333"/>
    <lineage>
        <taxon>Eukaryota</taxon>
        <taxon>Viridiplantae</taxon>
        <taxon>Streptophyta</taxon>
        <taxon>Embryophyta</taxon>
        <taxon>Tracheophyta</taxon>
        <taxon>Spermatophyta</taxon>
        <taxon>Magnoliopsida</taxon>
        <taxon>Amborellales</taxon>
        <taxon>Amborellaceae</taxon>
        <taxon>Amborella</taxon>
    </lineage>
</organism>
<evidence type="ECO:0000256" key="1">
    <source>
        <dbReference type="ARBA" id="ARBA00004123"/>
    </source>
</evidence>
<keyword evidence="3" id="KW-0863">Zinc-finger</keyword>
<dbReference type="SMART" id="SM00401">
    <property type="entry name" value="ZnF_GATA"/>
    <property type="match status" value="1"/>
</dbReference>
<dbReference type="Pfam" id="PF00320">
    <property type="entry name" value="GATA"/>
    <property type="match status" value="1"/>
</dbReference>
<dbReference type="OMA" id="ILMHNDS"/>
<dbReference type="Gene3D" id="1.10.2020.20">
    <property type="match status" value="1"/>
</dbReference>
<evidence type="ECO:0000313" key="6">
    <source>
        <dbReference type="EMBL" id="ERN01095.1"/>
    </source>
</evidence>
<dbReference type="HOGENOM" id="CLU_034415_0_0_1"/>
<feature type="domain" description="DEUBAD" evidence="5">
    <location>
        <begin position="293"/>
        <end position="403"/>
    </location>
</feature>
<dbReference type="InterPro" id="IPR044589">
    <property type="entry name" value="GATA26/27"/>
</dbReference>
<dbReference type="Proteomes" id="UP000017836">
    <property type="component" value="Unassembled WGS sequence"/>
</dbReference>
<dbReference type="GO" id="GO:0000976">
    <property type="term" value="F:transcription cis-regulatory region binding"/>
    <property type="evidence" value="ECO:0000318"/>
    <property type="project" value="GO_Central"/>
</dbReference>
<evidence type="ECO:0000256" key="3">
    <source>
        <dbReference type="PROSITE-ProRule" id="PRU00094"/>
    </source>
</evidence>
<dbReference type="PANTHER" id="PTHR46855">
    <property type="entry name" value="OSJNBB0038F03.10 PROTEIN"/>
    <property type="match status" value="1"/>
</dbReference>
<dbReference type="GO" id="GO:0005634">
    <property type="term" value="C:nucleus"/>
    <property type="evidence" value="ECO:0007669"/>
    <property type="project" value="UniProtKB-SubCell"/>
</dbReference>
<keyword evidence="2" id="KW-0539">Nucleus</keyword>
<dbReference type="SUPFAM" id="SSF57716">
    <property type="entry name" value="Glucocorticoid receptor-like (DNA-binding domain)"/>
    <property type="match status" value="1"/>
</dbReference>
<reference evidence="7" key="1">
    <citation type="journal article" date="2013" name="Science">
        <title>The Amborella genome and the evolution of flowering plants.</title>
        <authorList>
            <consortium name="Amborella Genome Project"/>
        </authorList>
    </citation>
    <scope>NUCLEOTIDE SEQUENCE [LARGE SCALE GENOMIC DNA]</scope>
</reference>
<dbReference type="OrthoDB" id="515401at2759"/>
<dbReference type="AlphaFoldDB" id="W1P2B3"/>